<name>A0ABU4VKM8_9ACTN</name>
<dbReference type="Proteomes" id="UP001277761">
    <property type="component" value="Unassembled WGS sequence"/>
</dbReference>
<sequence length="125" mass="13819">MADATGPPEEARQARRAPLLEISNGVVGLHKRYYGKGPESCRAIYQGDVVVVVLRGTFTPLESTLVESGRAETVLEQRRALQEVVEDEMKLLVRTAVGRPVEAYLSANHVDPDAQVDVFLLERMD</sequence>
<dbReference type="RefSeq" id="WP_319954502.1">
    <property type="nucleotide sequence ID" value="NZ_JAXAVX010000005.1"/>
</dbReference>
<accession>A0ABU4VKM8</accession>
<organism evidence="2 3">
    <name type="scientific">Patulibacter brassicae</name>
    <dbReference type="NCBI Taxonomy" id="1705717"/>
    <lineage>
        <taxon>Bacteria</taxon>
        <taxon>Bacillati</taxon>
        <taxon>Actinomycetota</taxon>
        <taxon>Thermoleophilia</taxon>
        <taxon>Solirubrobacterales</taxon>
        <taxon>Patulibacteraceae</taxon>
        <taxon>Patulibacter</taxon>
    </lineage>
</organism>
<evidence type="ECO:0000313" key="3">
    <source>
        <dbReference type="Proteomes" id="UP001277761"/>
    </source>
</evidence>
<comment type="caution">
    <text evidence="2">The sequence shown here is derived from an EMBL/GenBank/DDBJ whole genome shotgun (WGS) entry which is preliminary data.</text>
</comment>
<evidence type="ECO:0000313" key="2">
    <source>
        <dbReference type="EMBL" id="MDX8152348.1"/>
    </source>
</evidence>
<dbReference type="InterPro" id="IPR018745">
    <property type="entry name" value="MpsC"/>
</dbReference>
<evidence type="ECO:0000259" key="1">
    <source>
        <dbReference type="Pfam" id="PF10057"/>
    </source>
</evidence>
<gene>
    <name evidence="2" type="ORF">SK069_12130</name>
</gene>
<keyword evidence="3" id="KW-1185">Reference proteome</keyword>
<protein>
    <submittedName>
        <fullName evidence="2">Na-translocating system protein MpsC family protein</fullName>
    </submittedName>
</protein>
<proteinExistence type="predicted"/>
<reference evidence="2 3" key="1">
    <citation type="submission" date="2023-11" db="EMBL/GenBank/DDBJ databases">
        <authorList>
            <person name="Xu M."/>
            <person name="Jiang T."/>
        </authorList>
    </citation>
    <scope>NUCLEOTIDE SEQUENCE [LARGE SCALE GENOMIC DNA]</scope>
    <source>
        <strain evidence="2 3">SD</strain>
    </source>
</reference>
<dbReference type="Pfam" id="PF10057">
    <property type="entry name" value="MpsC"/>
    <property type="match status" value="1"/>
</dbReference>
<feature type="domain" description="Na+-translocating membrane potential-generating system MpsC" evidence="1">
    <location>
        <begin position="21"/>
        <end position="122"/>
    </location>
</feature>
<dbReference type="EMBL" id="JAXAVX010000005">
    <property type="protein sequence ID" value="MDX8152348.1"/>
    <property type="molecule type" value="Genomic_DNA"/>
</dbReference>